<dbReference type="Proteomes" id="UP000183832">
    <property type="component" value="Unassembled WGS sequence"/>
</dbReference>
<evidence type="ECO:0000313" key="2">
    <source>
        <dbReference type="Proteomes" id="UP000183832"/>
    </source>
</evidence>
<proteinExistence type="predicted"/>
<accession>A0A1J1I1K7</accession>
<protein>
    <submittedName>
        <fullName evidence="1">CLUMA_CG007738, isoform A</fullName>
    </submittedName>
</protein>
<reference evidence="1 2" key="1">
    <citation type="submission" date="2015-04" db="EMBL/GenBank/DDBJ databases">
        <authorList>
            <person name="Syromyatnikov M.Y."/>
            <person name="Popov V.N."/>
        </authorList>
    </citation>
    <scope>NUCLEOTIDE SEQUENCE [LARGE SCALE GENOMIC DNA]</scope>
</reference>
<name>A0A1J1I1K7_9DIPT</name>
<dbReference type="AlphaFoldDB" id="A0A1J1I1K7"/>
<gene>
    <name evidence="1" type="ORF">CLUMA_CG007738</name>
</gene>
<sequence>MQAVSFNIKHGNAFLHEYATLKIESIYEQSDRHSYHQSIPSILFKPFIHDCEGFFFKAS</sequence>
<dbReference type="EMBL" id="CVRI01000038">
    <property type="protein sequence ID" value="CRK94223.1"/>
    <property type="molecule type" value="Genomic_DNA"/>
</dbReference>
<organism evidence="1 2">
    <name type="scientific">Clunio marinus</name>
    <dbReference type="NCBI Taxonomy" id="568069"/>
    <lineage>
        <taxon>Eukaryota</taxon>
        <taxon>Metazoa</taxon>
        <taxon>Ecdysozoa</taxon>
        <taxon>Arthropoda</taxon>
        <taxon>Hexapoda</taxon>
        <taxon>Insecta</taxon>
        <taxon>Pterygota</taxon>
        <taxon>Neoptera</taxon>
        <taxon>Endopterygota</taxon>
        <taxon>Diptera</taxon>
        <taxon>Nematocera</taxon>
        <taxon>Chironomoidea</taxon>
        <taxon>Chironomidae</taxon>
        <taxon>Clunio</taxon>
    </lineage>
</organism>
<keyword evidence="2" id="KW-1185">Reference proteome</keyword>
<evidence type="ECO:0000313" key="1">
    <source>
        <dbReference type="EMBL" id="CRK94223.1"/>
    </source>
</evidence>